<keyword evidence="2" id="KW-1133">Transmembrane helix</keyword>
<feature type="compositionally biased region" description="Polar residues" evidence="1">
    <location>
        <begin position="1"/>
        <end position="10"/>
    </location>
</feature>
<name>A0ABS9BKM1_9BACT</name>
<dbReference type="EMBL" id="JAKEVY010000004">
    <property type="protein sequence ID" value="MCF1716233.1"/>
    <property type="molecule type" value="Genomic_DNA"/>
</dbReference>
<evidence type="ECO:0000256" key="2">
    <source>
        <dbReference type="SAM" id="Phobius"/>
    </source>
</evidence>
<proteinExistence type="predicted"/>
<reference evidence="3 4" key="1">
    <citation type="submission" date="2022-01" db="EMBL/GenBank/DDBJ databases">
        <title>Flavihumibacter sp. nov., isolated from sediment of a river.</title>
        <authorList>
            <person name="Liu H."/>
        </authorList>
    </citation>
    <scope>NUCLEOTIDE SEQUENCE [LARGE SCALE GENOMIC DNA]</scope>
    <source>
        <strain evidence="3 4">RY-1</strain>
    </source>
</reference>
<keyword evidence="2" id="KW-0812">Transmembrane</keyword>
<feature type="region of interest" description="Disordered" evidence="1">
    <location>
        <begin position="1"/>
        <end position="20"/>
    </location>
</feature>
<dbReference type="Proteomes" id="UP001200145">
    <property type="component" value="Unassembled WGS sequence"/>
</dbReference>
<evidence type="ECO:0000313" key="3">
    <source>
        <dbReference type="EMBL" id="MCF1716233.1"/>
    </source>
</evidence>
<protein>
    <submittedName>
        <fullName evidence="3">Uncharacterized protein</fullName>
    </submittedName>
</protein>
<dbReference type="RefSeq" id="WP_234867247.1">
    <property type="nucleotide sequence ID" value="NZ_JAKEVY010000004.1"/>
</dbReference>
<comment type="caution">
    <text evidence="3">The sequence shown here is derived from an EMBL/GenBank/DDBJ whole genome shotgun (WGS) entry which is preliminary data.</text>
</comment>
<keyword evidence="4" id="KW-1185">Reference proteome</keyword>
<keyword evidence="2" id="KW-0472">Membrane</keyword>
<evidence type="ECO:0000313" key="4">
    <source>
        <dbReference type="Proteomes" id="UP001200145"/>
    </source>
</evidence>
<sequence length="49" mass="5495">MDLNRTSKNGSVPEEYRLPSSPQTVVNKWITIGVLAVIWLSLVISLLQK</sequence>
<evidence type="ECO:0000256" key="1">
    <source>
        <dbReference type="SAM" id="MobiDB-lite"/>
    </source>
</evidence>
<accession>A0ABS9BKM1</accession>
<organism evidence="3 4">
    <name type="scientific">Flavihumibacter fluminis</name>
    <dbReference type="NCBI Taxonomy" id="2909236"/>
    <lineage>
        <taxon>Bacteria</taxon>
        <taxon>Pseudomonadati</taxon>
        <taxon>Bacteroidota</taxon>
        <taxon>Chitinophagia</taxon>
        <taxon>Chitinophagales</taxon>
        <taxon>Chitinophagaceae</taxon>
        <taxon>Flavihumibacter</taxon>
    </lineage>
</organism>
<feature type="transmembrane region" description="Helical" evidence="2">
    <location>
        <begin position="29"/>
        <end position="47"/>
    </location>
</feature>
<gene>
    <name evidence="3" type="ORF">L0U88_16445</name>
</gene>